<gene>
    <name evidence="1" type="ORF">P7D69_14935</name>
</gene>
<dbReference type="Proteomes" id="UP001254770">
    <property type="component" value="Unassembled WGS sequence"/>
</dbReference>
<sequence>MKAGVLLKQLTANPFHEEYKGIYTRLGGTLVQLTTAKPDDEGNLVFFRQNRKSPMSIKTLFSILLLHKNKQLFYWNNSKITIFSYRIDRGKIIV</sequence>
<reference evidence="1" key="1">
    <citation type="submission" date="2023-03" db="EMBL/GenBank/DDBJ databases">
        <authorList>
            <person name="Shen W."/>
            <person name="Cai J."/>
        </authorList>
    </citation>
    <scope>NUCLEOTIDE SEQUENCE</scope>
    <source>
        <strain evidence="1">Y15</strain>
    </source>
</reference>
<evidence type="ECO:0000313" key="2">
    <source>
        <dbReference type="Proteomes" id="UP001254770"/>
    </source>
</evidence>
<dbReference type="RefSeq" id="WP_311816802.1">
    <property type="nucleotide sequence ID" value="NZ_JARPXG010000016.1"/>
</dbReference>
<evidence type="ECO:0000313" key="1">
    <source>
        <dbReference type="EMBL" id="MDT2545643.1"/>
    </source>
</evidence>
<comment type="caution">
    <text evidence="1">The sequence shown here is derived from an EMBL/GenBank/DDBJ whole genome shotgun (WGS) entry which is preliminary data.</text>
</comment>
<organism evidence="1 2">
    <name type="scientific">Enterococcus raffinosus</name>
    <dbReference type="NCBI Taxonomy" id="71452"/>
    <lineage>
        <taxon>Bacteria</taxon>
        <taxon>Bacillati</taxon>
        <taxon>Bacillota</taxon>
        <taxon>Bacilli</taxon>
        <taxon>Lactobacillales</taxon>
        <taxon>Enterococcaceae</taxon>
        <taxon>Enterococcus</taxon>
    </lineage>
</organism>
<proteinExistence type="predicted"/>
<name>A0AAW8T9K5_9ENTE</name>
<protein>
    <submittedName>
        <fullName evidence="1">Uncharacterized protein</fullName>
    </submittedName>
</protein>
<dbReference type="AlphaFoldDB" id="A0AAW8T9K5"/>
<accession>A0AAW8T9K5</accession>
<dbReference type="EMBL" id="JARPXL010000017">
    <property type="protein sequence ID" value="MDT2545643.1"/>
    <property type="molecule type" value="Genomic_DNA"/>
</dbReference>